<evidence type="ECO:0000256" key="8">
    <source>
        <dbReference type="ARBA" id="ARBA00022741"/>
    </source>
</evidence>
<protein>
    <submittedName>
        <fullName evidence="17">HAD-IC family P-type ATPase</fullName>
    </submittedName>
</protein>
<accession>A0ABT5E7E2</accession>
<dbReference type="InterPro" id="IPR001757">
    <property type="entry name" value="P_typ_ATPase"/>
</dbReference>
<keyword evidence="9" id="KW-0067">ATP-binding</keyword>
<evidence type="ECO:0000256" key="6">
    <source>
        <dbReference type="ARBA" id="ARBA00022692"/>
    </source>
</evidence>
<evidence type="ECO:0000256" key="14">
    <source>
        <dbReference type="ARBA" id="ARBA00023136"/>
    </source>
</evidence>
<keyword evidence="18" id="KW-1185">Reference proteome</keyword>
<dbReference type="InterPro" id="IPR023299">
    <property type="entry name" value="ATPase_P-typ_cyto_dom_N"/>
</dbReference>
<dbReference type="Gene3D" id="2.70.150.10">
    <property type="entry name" value="Calcium-transporting ATPase, cytoplasmic transduction domain A"/>
    <property type="match status" value="1"/>
</dbReference>
<feature type="transmembrane region" description="Helical" evidence="15">
    <location>
        <begin position="212"/>
        <end position="233"/>
    </location>
</feature>
<dbReference type="InterPro" id="IPR023214">
    <property type="entry name" value="HAD_sf"/>
</dbReference>
<gene>
    <name evidence="17" type="ORF">POL25_33015</name>
</gene>
<keyword evidence="14 15" id="KW-0472">Membrane</keyword>
<keyword evidence="11" id="KW-0630">Potassium</keyword>
<keyword evidence="2" id="KW-0813">Transport</keyword>
<feature type="transmembrane region" description="Helical" evidence="15">
    <location>
        <begin position="35"/>
        <end position="52"/>
    </location>
</feature>
<evidence type="ECO:0000256" key="12">
    <source>
        <dbReference type="ARBA" id="ARBA00022989"/>
    </source>
</evidence>
<evidence type="ECO:0000313" key="17">
    <source>
        <dbReference type="EMBL" id="MDC0721777.1"/>
    </source>
</evidence>
<comment type="caution">
    <text evidence="17">The sequence shown here is derived from an EMBL/GenBank/DDBJ whole genome shotgun (WGS) entry which is preliminary data.</text>
</comment>
<dbReference type="Gene3D" id="3.40.1110.10">
    <property type="entry name" value="Calcium-transporting ATPase, cytoplasmic domain N"/>
    <property type="match status" value="1"/>
</dbReference>
<feature type="transmembrane region" description="Helical" evidence="15">
    <location>
        <begin position="245"/>
        <end position="267"/>
    </location>
</feature>
<dbReference type="SUPFAM" id="SSF81653">
    <property type="entry name" value="Calcium ATPase, transduction domain A"/>
    <property type="match status" value="1"/>
</dbReference>
<feature type="transmembrane region" description="Helical" evidence="15">
    <location>
        <begin position="617"/>
        <end position="637"/>
    </location>
</feature>
<feature type="transmembrane region" description="Helical" evidence="15">
    <location>
        <begin position="64"/>
        <end position="83"/>
    </location>
</feature>
<evidence type="ECO:0000256" key="11">
    <source>
        <dbReference type="ARBA" id="ARBA00022958"/>
    </source>
</evidence>
<dbReference type="PRINTS" id="PR00119">
    <property type="entry name" value="CATATPASE"/>
</dbReference>
<dbReference type="PANTHER" id="PTHR43743:SF1">
    <property type="entry name" value="POTASSIUM-TRANSPORTING ATPASE ATP-BINDING SUBUNIT"/>
    <property type="match status" value="1"/>
</dbReference>
<evidence type="ECO:0000256" key="13">
    <source>
        <dbReference type="ARBA" id="ARBA00023065"/>
    </source>
</evidence>
<name>A0ABT5E7E2_9BACT</name>
<dbReference type="InterPro" id="IPR006311">
    <property type="entry name" value="TAT_signal"/>
</dbReference>
<evidence type="ECO:0000259" key="16">
    <source>
        <dbReference type="Pfam" id="PF00122"/>
    </source>
</evidence>
<organism evidence="17 18">
    <name type="scientific">Nannocystis bainbridge</name>
    <dbReference type="NCBI Taxonomy" id="2995303"/>
    <lineage>
        <taxon>Bacteria</taxon>
        <taxon>Pseudomonadati</taxon>
        <taxon>Myxococcota</taxon>
        <taxon>Polyangia</taxon>
        <taxon>Nannocystales</taxon>
        <taxon>Nannocystaceae</taxon>
        <taxon>Nannocystis</taxon>
    </lineage>
</organism>
<keyword evidence="5" id="KW-0597">Phosphoprotein</keyword>
<dbReference type="EMBL" id="JAQNDL010000003">
    <property type="protein sequence ID" value="MDC0721777.1"/>
    <property type="molecule type" value="Genomic_DNA"/>
</dbReference>
<dbReference type="RefSeq" id="WP_272090284.1">
    <property type="nucleotide sequence ID" value="NZ_JAQNDL010000003.1"/>
</dbReference>
<feature type="transmembrane region" description="Helical" evidence="15">
    <location>
        <begin position="563"/>
        <end position="583"/>
    </location>
</feature>
<dbReference type="Pfam" id="PF00122">
    <property type="entry name" value="E1-E2_ATPase"/>
    <property type="match status" value="1"/>
</dbReference>
<evidence type="ECO:0000313" key="18">
    <source>
        <dbReference type="Proteomes" id="UP001221686"/>
    </source>
</evidence>
<dbReference type="Gene3D" id="3.40.50.1000">
    <property type="entry name" value="HAD superfamily/HAD-like"/>
    <property type="match status" value="1"/>
</dbReference>
<dbReference type="NCBIfam" id="TIGR01494">
    <property type="entry name" value="ATPase_P-type"/>
    <property type="match status" value="1"/>
</dbReference>
<keyword evidence="7" id="KW-0479">Metal-binding</keyword>
<sequence>MTTRNQPPARRPVVRPTLLDALRELDPREVVRRPLLLGVGLAAALTTMLALLRPDAFTVATAAWIWVMGAVMAVAGVLVRMAANTLVIRLQHDGDLMARRLRELRRDAQAEVIPASRLRRGDLVHVPAGDNIPADGVVVAGSAVIRSTLSGRSVPLVRESGADRRALVAGSAVLSGWLIVDVWSNPGEDFRQRLLALAERARLVARQEPQGLAVLLLALTATGLAAGAALQPWAALLLAGDPAPLVNLLALLACAVPASFAGLQSALDVAGFRRLLRSNVVTGSAAVVRALGQVDVLLLERASVAVRGNCEADELIPMPGVAIEELAGVAFLASLADETPEGRSIVALAERRYGLVPSGLQQARFLAGTGPGRLTGVDLPGRHLRKGDADAIRQFVREHSSVEPPDEFRAAVQAVAGDGGVAIGVADGPRMLGVVRLRSRMREALARLRRAGVFTVMATADTPAAAATLAAEAGVDDFLAEATPEAKLALIRRHQAAGRKVAMVGDGNHDGPAMAQADVAVATNAGPLAAREAGGLVDLDGDPTKLIEAVELGRDQRAIGRMLAAWCLASDLALALVLVPLVISEAMVRGADQISLGTCPEGLSRLDPLALHSPRSAVLAGLVVHTLTLAAVAPLALRWRGPARSRLGAAIIGVVFTLAAVKSLDLLLFAAFAPDL</sequence>
<evidence type="ECO:0000256" key="9">
    <source>
        <dbReference type="ARBA" id="ARBA00022840"/>
    </source>
</evidence>
<dbReference type="Pfam" id="PF00702">
    <property type="entry name" value="Hydrolase"/>
    <property type="match status" value="1"/>
</dbReference>
<keyword evidence="10" id="KW-0460">Magnesium</keyword>
<dbReference type="SUPFAM" id="SSF56784">
    <property type="entry name" value="HAD-like"/>
    <property type="match status" value="1"/>
</dbReference>
<dbReference type="SUPFAM" id="SSF81660">
    <property type="entry name" value="Metal cation-transporting ATPase, ATP-binding domain N"/>
    <property type="match status" value="1"/>
</dbReference>
<proteinExistence type="predicted"/>
<dbReference type="Proteomes" id="UP001221686">
    <property type="component" value="Unassembled WGS sequence"/>
</dbReference>
<comment type="subcellular location">
    <subcellularLocation>
        <location evidence="1">Membrane</location>
    </subcellularLocation>
</comment>
<dbReference type="PANTHER" id="PTHR43743">
    <property type="entry name" value="POTASSIUM-TRANSPORTING ATPASE ATP-BINDING SUBUNIT"/>
    <property type="match status" value="1"/>
</dbReference>
<dbReference type="InterPro" id="IPR059000">
    <property type="entry name" value="ATPase_P-type_domA"/>
</dbReference>
<keyword evidence="4" id="KW-0633">Potassium transport</keyword>
<evidence type="ECO:0000256" key="7">
    <source>
        <dbReference type="ARBA" id="ARBA00022723"/>
    </source>
</evidence>
<feature type="transmembrane region" description="Helical" evidence="15">
    <location>
        <begin position="649"/>
        <end position="673"/>
    </location>
</feature>
<keyword evidence="6 15" id="KW-0812">Transmembrane</keyword>
<dbReference type="InterPro" id="IPR008250">
    <property type="entry name" value="ATPase_P-typ_transduc_dom_A_sf"/>
</dbReference>
<evidence type="ECO:0000256" key="5">
    <source>
        <dbReference type="ARBA" id="ARBA00022553"/>
    </source>
</evidence>
<dbReference type="InterPro" id="IPR006391">
    <property type="entry name" value="P-type_ATPase_bsu_IA"/>
</dbReference>
<evidence type="ECO:0000256" key="2">
    <source>
        <dbReference type="ARBA" id="ARBA00022448"/>
    </source>
</evidence>
<dbReference type="InterPro" id="IPR036412">
    <property type="entry name" value="HAD-like_sf"/>
</dbReference>
<evidence type="ECO:0000256" key="15">
    <source>
        <dbReference type="SAM" id="Phobius"/>
    </source>
</evidence>
<dbReference type="PROSITE" id="PS51318">
    <property type="entry name" value="TAT"/>
    <property type="match status" value="1"/>
</dbReference>
<reference evidence="17 18" key="1">
    <citation type="submission" date="2022-11" db="EMBL/GenBank/DDBJ databases">
        <title>Minimal conservation of predation-associated metabolite biosynthetic gene clusters underscores biosynthetic potential of Myxococcota including descriptions for ten novel species: Archangium lansinium sp. nov., Myxococcus landrumus sp. nov., Nannocystis bai.</title>
        <authorList>
            <person name="Ahearne A."/>
            <person name="Stevens C."/>
            <person name="Dowd S."/>
        </authorList>
    </citation>
    <scope>NUCLEOTIDE SEQUENCE [LARGE SCALE GENOMIC DNA]</scope>
    <source>
        <strain evidence="17 18">BB15-2</strain>
    </source>
</reference>
<feature type="domain" description="P-type ATPase A" evidence="16">
    <location>
        <begin position="104"/>
        <end position="197"/>
    </location>
</feature>
<keyword evidence="12 15" id="KW-1133">Transmembrane helix</keyword>
<evidence type="ECO:0000256" key="10">
    <source>
        <dbReference type="ARBA" id="ARBA00022842"/>
    </source>
</evidence>
<evidence type="ECO:0000256" key="1">
    <source>
        <dbReference type="ARBA" id="ARBA00004370"/>
    </source>
</evidence>
<evidence type="ECO:0000256" key="4">
    <source>
        <dbReference type="ARBA" id="ARBA00022538"/>
    </source>
</evidence>
<evidence type="ECO:0000256" key="3">
    <source>
        <dbReference type="ARBA" id="ARBA00022475"/>
    </source>
</evidence>
<keyword evidence="8" id="KW-0547">Nucleotide-binding</keyword>
<keyword evidence="3" id="KW-1003">Cell membrane</keyword>
<keyword evidence="13" id="KW-0406">Ion transport</keyword>